<evidence type="ECO:0000313" key="3">
    <source>
        <dbReference type="Proteomes" id="UP000027154"/>
    </source>
</evidence>
<proteinExistence type="predicted"/>
<comment type="caution">
    <text evidence="2">The sequence shown here is derived from an EMBL/GenBank/DDBJ whole genome shotgun (WGS) entry which is preliminary data.</text>
</comment>
<dbReference type="EMBL" id="JJNZ01000017">
    <property type="protein sequence ID" value="KDC52248.1"/>
    <property type="molecule type" value="Genomic_DNA"/>
</dbReference>
<dbReference type="Gene3D" id="1.20.141.10">
    <property type="entry name" value="Chitosanase, subunit A, domain 1"/>
    <property type="match status" value="1"/>
</dbReference>
<dbReference type="AlphaFoldDB" id="A0ABD3YC22"/>
<evidence type="ECO:0008006" key="5">
    <source>
        <dbReference type="Google" id="ProtNLM"/>
    </source>
</evidence>
<reference evidence="1 4" key="2">
    <citation type="submission" date="2019-01" db="EMBL/GenBank/DDBJ databases">
        <title>Genome sequences of marine Pseudoalteromonas species.</title>
        <authorList>
            <person name="Boraston A.B."/>
            <person name="Hehemann J.-H."/>
            <person name="Vickers C.J."/>
            <person name="Salama-Alber O."/>
            <person name="Abe K."/>
            <person name="Hettle A.J."/>
        </authorList>
    </citation>
    <scope>NUCLEOTIDE SEQUENCE [LARGE SCALE GENOMIC DNA]</scope>
    <source>
        <strain evidence="1 4">PS47</strain>
    </source>
</reference>
<evidence type="ECO:0000313" key="2">
    <source>
        <dbReference type="EMBL" id="KDC52248.1"/>
    </source>
</evidence>
<gene>
    <name evidence="2" type="ORF">DC53_05980</name>
    <name evidence="1" type="ORF">EU509_00390</name>
</gene>
<dbReference type="Proteomes" id="UP000027154">
    <property type="component" value="Unassembled WGS sequence"/>
</dbReference>
<reference evidence="2 3" key="1">
    <citation type="submission" date="2014-04" db="EMBL/GenBank/DDBJ databases">
        <title>Pseudoalteromonas galatheae sp. nov., isolated from a deep-sea polychaete near Canal Concepcion, Chile.</title>
        <authorList>
            <person name="Machado H.R."/>
            <person name="Gram L."/>
            <person name="Vynne N.G."/>
        </authorList>
    </citation>
    <scope>NUCLEOTIDE SEQUENCE [LARGE SCALE GENOMIC DNA]</scope>
    <source>
        <strain evidence="2 3">KMM216</strain>
    </source>
</reference>
<name>A0ABD3YC22_9GAMM</name>
<protein>
    <recommendedName>
        <fullName evidence="5">AraC family transcriptional regulator</fullName>
    </recommendedName>
</protein>
<accession>A0ABD3YC22</accession>
<dbReference type="Proteomes" id="UP000322915">
    <property type="component" value="Unassembled WGS sequence"/>
</dbReference>
<organism evidence="2 3">
    <name type="scientific">Pseudoalteromonas fuliginea</name>
    <dbReference type="NCBI Taxonomy" id="1872678"/>
    <lineage>
        <taxon>Bacteria</taxon>
        <taxon>Pseudomonadati</taxon>
        <taxon>Pseudomonadota</taxon>
        <taxon>Gammaproteobacteria</taxon>
        <taxon>Alteromonadales</taxon>
        <taxon>Pseudoalteromonadaceae</taxon>
        <taxon>Pseudoalteromonas</taxon>
    </lineage>
</organism>
<dbReference type="RefSeq" id="WP_007377688.1">
    <property type="nucleotide sequence ID" value="NZ_JBBMQV010000033.1"/>
</dbReference>
<evidence type="ECO:0000313" key="1">
    <source>
        <dbReference type="EMBL" id="KAA1166416.1"/>
    </source>
</evidence>
<sequence length="159" mass="18871">MANYVQAFEKVFALKREAANIYSVNIEDLTCWQTMKDIGFSSSELYQLFKHHYCEEIWLQLQGENIQQQSIANLLFKASVKGYVDELLVQFQQCFSLPISGVMCSYTLQQINQTDQPRLTIWLRLYTLYFDIYANQTHLYSQLEYSPEQHFFSPQVWLH</sequence>
<evidence type="ECO:0000313" key="4">
    <source>
        <dbReference type="Proteomes" id="UP000322915"/>
    </source>
</evidence>
<keyword evidence="4" id="KW-1185">Reference proteome</keyword>
<dbReference type="EMBL" id="SEUJ01000034">
    <property type="protein sequence ID" value="KAA1166416.1"/>
    <property type="molecule type" value="Genomic_DNA"/>
</dbReference>